<dbReference type="InterPro" id="IPR000683">
    <property type="entry name" value="Gfo/Idh/MocA-like_OxRdtase_N"/>
</dbReference>
<evidence type="ECO:0000256" key="1">
    <source>
        <dbReference type="ARBA" id="ARBA00010928"/>
    </source>
</evidence>
<dbReference type="Proteomes" id="UP001147148">
    <property type="component" value="Unassembled WGS sequence"/>
</dbReference>
<accession>A0ABT5X260</accession>
<feature type="domain" description="GFO/IDH/MocA-like oxidoreductase" evidence="4">
    <location>
        <begin position="135"/>
        <end position="261"/>
    </location>
</feature>
<organism evidence="5 6">
    <name type="scientific">Vagococcus proximus</name>
    <dbReference type="NCBI Taxonomy" id="2991417"/>
    <lineage>
        <taxon>Bacteria</taxon>
        <taxon>Bacillati</taxon>
        <taxon>Bacillota</taxon>
        <taxon>Bacilli</taxon>
        <taxon>Lactobacillales</taxon>
        <taxon>Enterococcaceae</taxon>
        <taxon>Vagococcus</taxon>
    </lineage>
</organism>
<dbReference type="InterPro" id="IPR055170">
    <property type="entry name" value="GFO_IDH_MocA-like_dom"/>
</dbReference>
<dbReference type="PANTHER" id="PTHR42840">
    <property type="entry name" value="NAD(P)-BINDING ROSSMANN-FOLD SUPERFAMILY PROTEIN-RELATED"/>
    <property type="match status" value="1"/>
</dbReference>
<sequence length="342" mass="37949">MTHTLTRIGIVGLGRLGKIHTQTLVEKLPNASVTAIFSPEEVALDFLTLEHETVPFFSDYEEFLSSSLMDAIVICSPSSYHCQQLSEAVALGYPVFCEKPIGLNIDEVLTVKKQVDDTPNAFVMLGMMRRYDPSYRYAKELVDTGQIGELTYIRNYSIDPANQLTDFIRFAKNHNSGGIFLDMGIHDIDLIRWFTQQEFSRVWCHELPSSVPTFSSLNESETAMGSLTLKNGIGASLLLGRNSVHGYHVETELIGTNGIIRIGSVPEKNLVSVFTLNGVLRPCSQSFSERFEIAYVEEIKAFIQAVQQGEASPISVEDGLNSLKVAIACQRSMKKGQLITLN</sequence>
<dbReference type="InterPro" id="IPR036291">
    <property type="entry name" value="NAD(P)-bd_dom_sf"/>
</dbReference>
<dbReference type="Pfam" id="PF01408">
    <property type="entry name" value="GFO_IDH_MocA"/>
    <property type="match status" value="1"/>
</dbReference>
<gene>
    <name evidence="5" type="ORF">OL233_07100</name>
</gene>
<keyword evidence="6" id="KW-1185">Reference proteome</keyword>
<keyword evidence="2" id="KW-0560">Oxidoreductase</keyword>
<name>A0ABT5X260_9ENTE</name>
<dbReference type="RefSeq" id="WP_275471642.1">
    <property type="nucleotide sequence ID" value="NZ_JAPDSH010000004.1"/>
</dbReference>
<feature type="domain" description="Gfo/Idh/MocA-like oxidoreductase N-terminal" evidence="3">
    <location>
        <begin position="7"/>
        <end position="120"/>
    </location>
</feature>
<comment type="similarity">
    <text evidence="1">Belongs to the Gfo/Idh/MocA family.</text>
</comment>
<proteinExistence type="inferred from homology"/>
<dbReference type="EMBL" id="JAPDSH010000004">
    <property type="protein sequence ID" value="MDF0480058.1"/>
    <property type="molecule type" value="Genomic_DNA"/>
</dbReference>
<evidence type="ECO:0000259" key="3">
    <source>
        <dbReference type="Pfam" id="PF01408"/>
    </source>
</evidence>
<dbReference type="Gene3D" id="3.40.50.720">
    <property type="entry name" value="NAD(P)-binding Rossmann-like Domain"/>
    <property type="match status" value="1"/>
</dbReference>
<dbReference type="Gene3D" id="3.30.360.10">
    <property type="entry name" value="Dihydrodipicolinate Reductase, domain 2"/>
    <property type="match status" value="1"/>
</dbReference>
<evidence type="ECO:0000313" key="6">
    <source>
        <dbReference type="Proteomes" id="UP001147148"/>
    </source>
</evidence>
<evidence type="ECO:0000313" key="5">
    <source>
        <dbReference type="EMBL" id="MDF0480058.1"/>
    </source>
</evidence>
<dbReference type="Pfam" id="PF22725">
    <property type="entry name" value="GFO_IDH_MocA_C3"/>
    <property type="match status" value="1"/>
</dbReference>
<reference evidence="5" key="1">
    <citation type="submission" date="2022-10" db="EMBL/GenBank/DDBJ databases">
        <title>Vagococcus sp. isolated from poultry meat.</title>
        <authorList>
            <person name="Johansson P."/>
            <person name="Bjorkroth J."/>
        </authorList>
    </citation>
    <scope>NUCLEOTIDE SEQUENCE</scope>
    <source>
        <strain evidence="5">PNs007</strain>
    </source>
</reference>
<protein>
    <submittedName>
        <fullName evidence="5">Gfo/Idh/MocA family oxidoreductase</fullName>
    </submittedName>
</protein>
<dbReference type="SUPFAM" id="SSF51735">
    <property type="entry name" value="NAD(P)-binding Rossmann-fold domains"/>
    <property type="match status" value="1"/>
</dbReference>
<dbReference type="PANTHER" id="PTHR42840:SF3">
    <property type="entry name" value="BINDING ROSSMANN FOLD OXIDOREDUCTASE, PUTATIVE (AFU_ORTHOLOGUE AFUA_2G10240)-RELATED"/>
    <property type="match status" value="1"/>
</dbReference>
<comment type="caution">
    <text evidence="5">The sequence shown here is derived from an EMBL/GenBank/DDBJ whole genome shotgun (WGS) entry which is preliminary data.</text>
</comment>
<evidence type="ECO:0000259" key="4">
    <source>
        <dbReference type="Pfam" id="PF22725"/>
    </source>
</evidence>
<evidence type="ECO:0000256" key="2">
    <source>
        <dbReference type="ARBA" id="ARBA00023002"/>
    </source>
</evidence>
<dbReference type="SUPFAM" id="SSF55347">
    <property type="entry name" value="Glyceraldehyde-3-phosphate dehydrogenase-like, C-terminal domain"/>
    <property type="match status" value="1"/>
</dbReference>